<dbReference type="EMBL" id="BGPR01005291">
    <property type="protein sequence ID" value="GBN08767.1"/>
    <property type="molecule type" value="Genomic_DNA"/>
</dbReference>
<name>A0A4Y2L4Q1_ARAVE</name>
<evidence type="ECO:0000313" key="1">
    <source>
        <dbReference type="EMBL" id="GBN08767.1"/>
    </source>
</evidence>
<dbReference type="Proteomes" id="UP000499080">
    <property type="component" value="Unassembled WGS sequence"/>
</dbReference>
<proteinExistence type="predicted"/>
<dbReference type="AlphaFoldDB" id="A0A4Y2L4Q1"/>
<organism evidence="1 2">
    <name type="scientific">Araneus ventricosus</name>
    <name type="common">Orbweaver spider</name>
    <name type="synonym">Epeira ventricosa</name>
    <dbReference type="NCBI Taxonomy" id="182803"/>
    <lineage>
        <taxon>Eukaryota</taxon>
        <taxon>Metazoa</taxon>
        <taxon>Ecdysozoa</taxon>
        <taxon>Arthropoda</taxon>
        <taxon>Chelicerata</taxon>
        <taxon>Arachnida</taxon>
        <taxon>Araneae</taxon>
        <taxon>Araneomorphae</taxon>
        <taxon>Entelegynae</taxon>
        <taxon>Araneoidea</taxon>
        <taxon>Araneidae</taxon>
        <taxon>Araneus</taxon>
    </lineage>
</organism>
<comment type="caution">
    <text evidence="1">The sequence shown here is derived from an EMBL/GenBank/DDBJ whole genome shotgun (WGS) entry which is preliminary data.</text>
</comment>
<accession>A0A4Y2L4Q1</accession>
<keyword evidence="2" id="KW-1185">Reference proteome</keyword>
<sequence length="135" mass="15810">MGRSENARKSETIMLFLETGRQNRGLWHTKHRIPHRCPFTTRLWPAHFFKRCRPAQIRSHNEKCAVSRSHWNPFFALMTAFLFRLDGDFRFRIIDASSANPAARMPMIHFFPVEGVSCCTRVIKDEAIEKLSYGN</sequence>
<gene>
    <name evidence="1" type="ORF">AVEN_141856_1</name>
</gene>
<evidence type="ECO:0000313" key="2">
    <source>
        <dbReference type="Proteomes" id="UP000499080"/>
    </source>
</evidence>
<reference evidence="1 2" key="1">
    <citation type="journal article" date="2019" name="Sci. Rep.">
        <title>Orb-weaving spider Araneus ventricosus genome elucidates the spidroin gene catalogue.</title>
        <authorList>
            <person name="Kono N."/>
            <person name="Nakamura H."/>
            <person name="Ohtoshi R."/>
            <person name="Moran D.A.P."/>
            <person name="Shinohara A."/>
            <person name="Yoshida Y."/>
            <person name="Fujiwara M."/>
            <person name="Mori M."/>
            <person name="Tomita M."/>
            <person name="Arakawa K."/>
        </authorList>
    </citation>
    <scope>NUCLEOTIDE SEQUENCE [LARGE SCALE GENOMIC DNA]</scope>
</reference>
<protein>
    <submittedName>
        <fullName evidence="1">Uncharacterized protein</fullName>
    </submittedName>
</protein>